<keyword evidence="3" id="KW-0805">Transcription regulation</keyword>
<dbReference type="EMBL" id="FO203512">
    <property type="protein sequence ID" value="CCK76060.1"/>
    <property type="molecule type" value="Genomic_DNA"/>
</dbReference>
<keyword evidence="5" id="KW-0804">Transcription</keyword>
<feature type="domain" description="HTH luxR-type" evidence="7">
    <location>
        <begin position="142"/>
        <end position="207"/>
    </location>
</feature>
<dbReference type="SUPFAM" id="SSF52172">
    <property type="entry name" value="CheY-like"/>
    <property type="match status" value="1"/>
</dbReference>
<name>R4YMT4_OLEAN</name>
<dbReference type="Proteomes" id="UP000032749">
    <property type="component" value="Chromosome"/>
</dbReference>
<dbReference type="InterPro" id="IPR000792">
    <property type="entry name" value="Tscrpt_reg_LuxR_C"/>
</dbReference>
<evidence type="ECO:0000256" key="2">
    <source>
        <dbReference type="ARBA" id="ARBA00023012"/>
    </source>
</evidence>
<organism evidence="9 10">
    <name type="scientific">Oleispira antarctica RB-8</name>
    <dbReference type="NCBI Taxonomy" id="698738"/>
    <lineage>
        <taxon>Bacteria</taxon>
        <taxon>Pseudomonadati</taxon>
        <taxon>Pseudomonadota</taxon>
        <taxon>Gammaproteobacteria</taxon>
        <taxon>Oceanospirillales</taxon>
        <taxon>Oceanospirillaceae</taxon>
        <taxon>Oleispira</taxon>
    </lineage>
</organism>
<dbReference type="SMART" id="SM00421">
    <property type="entry name" value="HTH_LUXR"/>
    <property type="match status" value="1"/>
</dbReference>
<evidence type="ECO:0000256" key="1">
    <source>
        <dbReference type="ARBA" id="ARBA00022553"/>
    </source>
</evidence>
<dbReference type="AlphaFoldDB" id="R4YMT4"/>
<evidence type="ECO:0000259" key="8">
    <source>
        <dbReference type="PROSITE" id="PS50110"/>
    </source>
</evidence>
<evidence type="ECO:0000259" key="7">
    <source>
        <dbReference type="PROSITE" id="PS50043"/>
    </source>
</evidence>
<dbReference type="PROSITE" id="PS50043">
    <property type="entry name" value="HTH_LUXR_2"/>
    <property type="match status" value="1"/>
</dbReference>
<dbReference type="HOGENOM" id="CLU_000445_90_1_6"/>
<gene>
    <name evidence="9" type="primary">gacA</name>
    <name evidence="9" type="ORF">OLEAN_C18840</name>
</gene>
<dbReference type="STRING" id="698738.OLEAN_C18840"/>
<dbReference type="Pfam" id="PF00196">
    <property type="entry name" value="GerE"/>
    <property type="match status" value="1"/>
</dbReference>
<feature type="modified residue" description="4-aspartylphosphate" evidence="6">
    <location>
        <position position="54"/>
    </location>
</feature>
<dbReference type="InterPro" id="IPR011006">
    <property type="entry name" value="CheY-like_superfamily"/>
</dbReference>
<dbReference type="GO" id="GO:0000160">
    <property type="term" value="P:phosphorelay signal transduction system"/>
    <property type="evidence" value="ECO:0007669"/>
    <property type="project" value="UniProtKB-KW"/>
</dbReference>
<dbReference type="OrthoDB" id="9796655at2"/>
<sequence>MIRVLVVDDHDLVRSGIVRLLADSDNIEVIGEANCGEDAVKLCRELVPDVVLMDINMPGIGGLEATRKAVRFNPDIKVIAVTACDDGPFATRLMQAGAAGFMSKGAEVNEMVRAVLKVHSGQRYISPDIAQRMALKPFQKGSESPFDVLSEREMQTTLMIVGCHKVQEISDKLCVSPKTVNSYRYRIFEKLGIDGDVELTVLAMKHGILDTQSAT</sequence>
<dbReference type="SUPFAM" id="SSF46894">
    <property type="entry name" value="C-terminal effector domain of the bipartite response regulators"/>
    <property type="match status" value="1"/>
</dbReference>
<keyword evidence="2" id="KW-0902">Two-component regulatory system</keyword>
<dbReference type="CDD" id="cd17535">
    <property type="entry name" value="REC_NarL-like"/>
    <property type="match status" value="1"/>
</dbReference>
<dbReference type="PROSITE" id="PS50110">
    <property type="entry name" value="RESPONSE_REGULATORY"/>
    <property type="match status" value="1"/>
</dbReference>
<dbReference type="PANTHER" id="PTHR43214">
    <property type="entry name" value="TWO-COMPONENT RESPONSE REGULATOR"/>
    <property type="match status" value="1"/>
</dbReference>
<keyword evidence="1 6" id="KW-0597">Phosphoprotein</keyword>
<keyword evidence="10" id="KW-1185">Reference proteome</keyword>
<dbReference type="Pfam" id="PF00072">
    <property type="entry name" value="Response_reg"/>
    <property type="match status" value="1"/>
</dbReference>
<dbReference type="SMART" id="SM00448">
    <property type="entry name" value="REC"/>
    <property type="match status" value="1"/>
</dbReference>
<dbReference type="InterPro" id="IPR001789">
    <property type="entry name" value="Sig_transdc_resp-reg_receiver"/>
</dbReference>
<dbReference type="GO" id="GO:0006355">
    <property type="term" value="P:regulation of DNA-templated transcription"/>
    <property type="evidence" value="ECO:0007669"/>
    <property type="project" value="InterPro"/>
</dbReference>
<feature type="domain" description="Response regulatory" evidence="8">
    <location>
        <begin position="3"/>
        <end position="119"/>
    </location>
</feature>
<dbReference type="Gene3D" id="3.40.50.2300">
    <property type="match status" value="1"/>
</dbReference>
<dbReference type="KEGG" id="oai:OLEAN_C18840"/>
<reference evidence="9 10" key="1">
    <citation type="journal article" date="2013" name="Nat. Commun.">
        <title>Genome sequence and functional genomic analysis of the oil-degrading bacterium Oleispira antarctica.</title>
        <authorList>
            <person name="Kube M."/>
            <person name="Chernikova T.N."/>
            <person name="Al-Ramahi Y."/>
            <person name="Beloqui A."/>
            <person name="Lopez-Cortez N."/>
            <person name="Guazzaroni M.E."/>
            <person name="Heipieper H.J."/>
            <person name="Klages S."/>
            <person name="Kotsyurbenko O.R."/>
            <person name="Langer I."/>
            <person name="Nechitaylo T.Y."/>
            <person name="Lunsdorf H."/>
            <person name="Fernandez M."/>
            <person name="Juarez S."/>
            <person name="Ciordia S."/>
            <person name="Singer A."/>
            <person name="Kagan O."/>
            <person name="Egorova O."/>
            <person name="Petit P.A."/>
            <person name="Stogios P."/>
            <person name="Kim Y."/>
            <person name="Tchigvintsev A."/>
            <person name="Flick R."/>
            <person name="Denaro R."/>
            <person name="Genovese M."/>
            <person name="Albar J.P."/>
            <person name="Reva O.N."/>
            <person name="Martinez-Gomariz M."/>
            <person name="Tran H."/>
            <person name="Ferrer M."/>
            <person name="Savchenko A."/>
            <person name="Yakunin A.F."/>
            <person name="Yakimov M.M."/>
            <person name="Golyshina O.V."/>
            <person name="Reinhardt R."/>
            <person name="Golyshin P.N."/>
        </authorList>
    </citation>
    <scope>NUCLEOTIDE SEQUENCE [LARGE SCALE GENOMIC DNA]</scope>
</reference>
<protein>
    <submittedName>
        <fullName evidence="9">Response regulator (Global activator)</fullName>
    </submittedName>
</protein>
<dbReference type="NCBIfam" id="NF007018">
    <property type="entry name" value="PRK09483.1"/>
    <property type="match status" value="1"/>
</dbReference>
<dbReference type="CDD" id="cd06170">
    <property type="entry name" value="LuxR_C_like"/>
    <property type="match status" value="1"/>
</dbReference>
<evidence type="ECO:0000256" key="3">
    <source>
        <dbReference type="ARBA" id="ARBA00023015"/>
    </source>
</evidence>
<dbReference type="PROSITE" id="PS00622">
    <property type="entry name" value="HTH_LUXR_1"/>
    <property type="match status" value="1"/>
</dbReference>
<evidence type="ECO:0000313" key="10">
    <source>
        <dbReference type="Proteomes" id="UP000032749"/>
    </source>
</evidence>
<keyword evidence="4" id="KW-0238">DNA-binding</keyword>
<proteinExistence type="predicted"/>
<dbReference type="InterPro" id="IPR058245">
    <property type="entry name" value="NreC/VraR/RcsB-like_REC"/>
</dbReference>
<dbReference type="PANTHER" id="PTHR43214:SF3">
    <property type="entry name" value="RESPONSE REGULATOR UVRY"/>
    <property type="match status" value="1"/>
</dbReference>
<accession>R4YMT4</accession>
<evidence type="ECO:0000313" key="9">
    <source>
        <dbReference type="EMBL" id="CCK76060.1"/>
    </source>
</evidence>
<dbReference type="InterPro" id="IPR016032">
    <property type="entry name" value="Sig_transdc_resp-reg_C-effctor"/>
</dbReference>
<dbReference type="GO" id="GO:0003677">
    <property type="term" value="F:DNA binding"/>
    <property type="evidence" value="ECO:0007669"/>
    <property type="project" value="UniProtKB-KW"/>
</dbReference>
<dbReference type="InterPro" id="IPR039420">
    <property type="entry name" value="WalR-like"/>
</dbReference>
<evidence type="ECO:0000256" key="4">
    <source>
        <dbReference type="ARBA" id="ARBA00023125"/>
    </source>
</evidence>
<evidence type="ECO:0000256" key="5">
    <source>
        <dbReference type="ARBA" id="ARBA00023163"/>
    </source>
</evidence>
<evidence type="ECO:0000256" key="6">
    <source>
        <dbReference type="PROSITE-ProRule" id="PRU00169"/>
    </source>
</evidence>
<dbReference type="PATRIC" id="fig|698738.3.peg.1951"/>